<dbReference type="Proteomes" id="UP001386955">
    <property type="component" value="Unassembled WGS sequence"/>
</dbReference>
<proteinExistence type="predicted"/>
<protein>
    <submittedName>
        <fullName evidence="2">Uncharacterized protein</fullName>
    </submittedName>
</protein>
<keyword evidence="1" id="KW-1133">Transmembrane helix</keyword>
<gene>
    <name evidence="2" type="ORF">VNO78_25117</name>
</gene>
<sequence length="139" mass="15096">MMEDVGNVVDRDKEVGRPHVTTAEVELEFNSSFILNAPKCRGIGIENNINLVVALVMLVQAPILWGYFNIKDEFKQSGGVASLVGHAQTKIGSGHTQAENGRGTEDVLGSNIILVELEDRDRRRVTFNGFVVACSGPLS</sequence>
<evidence type="ECO:0000256" key="1">
    <source>
        <dbReference type="SAM" id="Phobius"/>
    </source>
</evidence>
<keyword evidence="1" id="KW-0472">Membrane</keyword>
<name>A0AAN9S9I2_PSOTE</name>
<keyword evidence="1" id="KW-0812">Transmembrane</keyword>
<keyword evidence="3" id="KW-1185">Reference proteome</keyword>
<reference evidence="2 3" key="1">
    <citation type="submission" date="2024-01" db="EMBL/GenBank/DDBJ databases">
        <title>The genomes of 5 underutilized Papilionoideae crops provide insights into root nodulation and disease resistanc.</title>
        <authorList>
            <person name="Jiang F."/>
        </authorList>
    </citation>
    <scope>NUCLEOTIDE SEQUENCE [LARGE SCALE GENOMIC DNA]</scope>
    <source>
        <strain evidence="2">DUOXIRENSHENG_FW03</strain>
        <tissue evidence="2">Leaves</tissue>
    </source>
</reference>
<dbReference type="AlphaFoldDB" id="A0AAN9S9I2"/>
<organism evidence="2 3">
    <name type="scientific">Psophocarpus tetragonolobus</name>
    <name type="common">Winged bean</name>
    <name type="synonym">Dolichos tetragonolobus</name>
    <dbReference type="NCBI Taxonomy" id="3891"/>
    <lineage>
        <taxon>Eukaryota</taxon>
        <taxon>Viridiplantae</taxon>
        <taxon>Streptophyta</taxon>
        <taxon>Embryophyta</taxon>
        <taxon>Tracheophyta</taxon>
        <taxon>Spermatophyta</taxon>
        <taxon>Magnoliopsida</taxon>
        <taxon>eudicotyledons</taxon>
        <taxon>Gunneridae</taxon>
        <taxon>Pentapetalae</taxon>
        <taxon>rosids</taxon>
        <taxon>fabids</taxon>
        <taxon>Fabales</taxon>
        <taxon>Fabaceae</taxon>
        <taxon>Papilionoideae</taxon>
        <taxon>50 kb inversion clade</taxon>
        <taxon>NPAAA clade</taxon>
        <taxon>indigoferoid/millettioid clade</taxon>
        <taxon>Phaseoleae</taxon>
        <taxon>Psophocarpus</taxon>
    </lineage>
</organism>
<evidence type="ECO:0000313" key="3">
    <source>
        <dbReference type="Proteomes" id="UP001386955"/>
    </source>
</evidence>
<accession>A0AAN9S9I2</accession>
<dbReference type="EMBL" id="JAYMYS010000006">
    <property type="protein sequence ID" value="KAK7389823.1"/>
    <property type="molecule type" value="Genomic_DNA"/>
</dbReference>
<comment type="caution">
    <text evidence="2">The sequence shown here is derived from an EMBL/GenBank/DDBJ whole genome shotgun (WGS) entry which is preliminary data.</text>
</comment>
<evidence type="ECO:0000313" key="2">
    <source>
        <dbReference type="EMBL" id="KAK7389823.1"/>
    </source>
</evidence>
<feature type="transmembrane region" description="Helical" evidence="1">
    <location>
        <begin position="49"/>
        <end position="68"/>
    </location>
</feature>